<dbReference type="AlphaFoldDB" id="A0A162C4R1"/>
<sequence length="216" mass="24513">YPKIVKRCFTENCYTGNDKENGPAIFFRIPKHRLEEWRGIFQKMGLLDSSRLCWRHFDEEDIIKGKFILGKFYPQQLWRLRDGATPKHLLGNYVQYPAQKSEHRFNFLKPPIDGVVDPGSSQVTTFDDSLLDSALVPITSALPDPGSSQVMFGDDFPIDSSLGPDDLIDTGSDQEPLGDVSPIYSPLLPDIDVPKGLPFHNPPPSPYYNCRTRSRR</sequence>
<accession>A0A162C4R1</accession>
<evidence type="ECO:0000256" key="3">
    <source>
        <dbReference type="ARBA" id="ARBA00022833"/>
    </source>
</evidence>
<keyword evidence="3" id="KW-0862">Zinc</keyword>
<keyword evidence="4" id="KW-0238">DNA-binding</keyword>
<dbReference type="Pfam" id="PF05485">
    <property type="entry name" value="THAP"/>
    <property type="match status" value="1"/>
</dbReference>
<feature type="non-terminal residue" evidence="7">
    <location>
        <position position="216"/>
    </location>
</feature>
<evidence type="ECO:0000313" key="8">
    <source>
        <dbReference type="Proteomes" id="UP000076858"/>
    </source>
</evidence>
<proteinExistence type="predicted"/>
<organism evidence="7 8">
    <name type="scientific">Daphnia magna</name>
    <dbReference type="NCBI Taxonomy" id="35525"/>
    <lineage>
        <taxon>Eukaryota</taxon>
        <taxon>Metazoa</taxon>
        <taxon>Ecdysozoa</taxon>
        <taxon>Arthropoda</taxon>
        <taxon>Crustacea</taxon>
        <taxon>Branchiopoda</taxon>
        <taxon>Diplostraca</taxon>
        <taxon>Cladocera</taxon>
        <taxon>Anomopoda</taxon>
        <taxon>Daphniidae</taxon>
        <taxon>Daphnia</taxon>
    </lineage>
</organism>
<evidence type="ECO:0000259" key="6">
    <source>
        <dbReference type="Pfam" id="PF05485"/>
    </source>
</evidence>
<protein>
    <recommendedName>
        <fullName evidence="6">THAP-type domain-containing protein</fullName>
    </recommendedName>
</protein>
<evidence type="ECO:0000256" key="4">
    <source>
        <dbReference type="ARBA" id="ARBA00023125"/>
    </source>
</evidence>
<dbReference type="InterPro" id="IPR006612">
    <property type="entry name" value="THAP_Znf"/>
</dbReference>
<feature type="region of interest" description="Disordered" evidence="5">
    <location>
        <begin position="162"/>
        <end position="216"/>
    </location>
</feature>
<feature type="domain" description="THAP-type" evidence="6">
    <location>
        <begin position="8"/>
        <end position="86"/>
    </location>
</feature>
<keyword evidence="2" id="KW-0863">Zinc-finger</keyword>
<dbReference type="GO" id="GO:0003677">
    <property type="term" value="F:DNA binding"/>
    <property type="evidence" value="ECO:0007669"/>
    <property type="project" value="UniProtKB-KW"/>
</dbReference>
<dbReference type="Proteomes" id="UP000076858">
    <property type="component" value="Unassembled WGS sequence"/>
</dbReference>
<reference evidence="7 8" key="1">
    <citation type="submission" date="2016-03" db="EMBL/GenBank/DDBJ databases">
        <title>EvidentialGene: Evidence-directed Construction of Genes on Genomes.</title>
        <authorList>
            <person name="Gilbert D.G."/>
            <person name="Choi J.-H."/>
            <person name="Mockaitis K."/>
            <person name="Colbourne J."/>
            <person name="Pfrender M."/>
        </authorList>
    </citation>
    <scope>NUCLEOTIDE SEQUENCE [LARGE SCALE GENOMIC DNA]</scope>
    <source>
        <strain evidence="7 8">Xinb3</strain>
        <tissue evidence="7">Complete organism</tissue>
    </source>
</reference>
<dbReference type="GO" id="GO:0008270">
    <property type="term" value="F:zinc ion binding"/>
    <property type="evidence" value="ECO:0007669"/>
    <property type="project" value="UniProtKB-KW"/>
</dbReference>
<evidence type="ECO:0000256" key="1">
    <source>
        <dbReference type="ARBA" id="ARBA00022723"/>
    </source>
</evidence>
<name>A0A162C4R1_9CRUS</name>
<gene>
    <name evidence="7" type="ORF">APZ42_002620</name>
</gene>
<dbReference type="EMBL" id="LRGB01008162">
    <property type="protein sequence ID" value="KZS00901.1"/>
    <property type="molecule type" value="Genomic_DNA"/>
</dbReference>
<keyword evidence="1" id="KW-0479">Metal-binding</keyword>
<comment type="caution">
    <text evidence="7">The sequence shown here is derived from an EMBL/GenBank/DDBJ whole genome shotgun (WGS) entry which is preliminary data.</text>
</comment>
<keyword evidence="8" id="KW-1185">Reference proteome</keyword>
<evidence type="ECO:0000313" key="7">
    <source>
        <dbReference type="EMBL" id="KZS00901.1"/>
    </source>
</evidence>
<dbReference type="OrthoDB" id="6376755at2759"/>
<feature type="non-terminal residue" evidence="7">
    <location>
        <position position="1"/>
    </location>
</feature>
<evidence type="ECO:0000256" key="5">
    <source>
        <dbReference type="SAM" id="MobiDB-lite"/>
    </source>
</evidence>
<evidence type="ECO:0000256" key="2">
    <source>
        <dbReference type="ARBA" id="ARBA00022771"/>
    </source>
</evidence>
<dbReference type="SUPFAM" id="SSF57716">
    <property type="entry name" value="Glucocorticoid receptor-like (DNA-binding domain)"/>
    <property type="match status" value="1"/>
</dbReference>